<evidence type="ECO:0000313" key="1">
    <source>
        <dbReference type="EMBL" id="GII01749.1"/>
    </source>
</evidence>
<dbReference type="EMBL" id="BOOK01000027">
    <property type="protein sequence ID" value="GII01749.1"/>
    <property type="molecule type" value="Genomic_DNA"/>
</dbReference>
<dbReference type="Pfam" id="PF12686">
    <property type="entry name" value="DUF3800"/>
    <property type="match status" value="1"/>
</dbReference>
<evidence type="ECO:0008006" key="3">
    <source>
        <dbReference type="Google" id="ProtNLM"/>
    </source>
</evidence>
<accession>A0A8J3WTE3</accession>
<organism evidence="1 2">
    <name type="scientific">Planobispora takensis</name>
    <dbReference type="NCBI Taxonomy" id="1367882"/>
    <lineage>
        <taxon>Bacteria</taxon>
        <taxon>Bacillati</taxon>
        <taxon>Actinomycetota</taxon>
        <taxon>Actinomycetes</taxon>
        <taxon>Streptosporangiales</taxon>
        <taxon>Streptosporangiaceae</taxon>
        <taxon>Planobispora</taxon>
    </lineage>
</organism>
<protein>
    <recommendedName>
        <fullName evidence="3">DUF3800 domain-containing protein</fullName>
    </recommendedName>
</protein>
<comment type="caution">
    <text evidence="1">The sequence shown here is derived from an EMBL/GenBank/DDBJ whole genome shotgun (WGS) entry which is preliminary data.</text>
</comment>
<reference evidence="1" key="1">
    <citation type="submission" date="2021-01" db="EMBL/GenBank/DDBJ databases">
        <title>Whole genome shotgun sequence of Planobispora takensis NBRC 109077.</title>
        <authorList>
            <person name="Komaki H."/>
            <person name="Tamura T."/>
        </authorList>
    </citation>
    <scope>NUCLEOTIDE SEQUENCE</scope>
    <source>
        <strain evidence="1">NBRC 109077</strain>
    </source>
</reference>
<sequence length="218" mass="24520">MSEVFMYTDETGNLDYNIAGGGSKYFGIGTATFNGDHDAALGQGQRLRLAHARAGLAFPRGYHAKNDNYRTRTEVYDVIKAQQPRFDATFLAKEKAYSHVKSKGELYLYRMAWYLHFKEIAKQVTDPGDTLYVVVATLGTAARKRAFESAIKEVCEDHGPQDREVVVCHWESSTSWGLQVADYGLWAVQRNLERGDSAFMEAVEPTLKTCFKPWGRAS</sequence>
<keyword evidence="2" id="KW-1185">Reference proteome</keyword>
<dbReference type="Proteomes" id="UP000634476">
    <property type="component" value="Unassembled WGS sequence"/>
</dbReference>
<dbReference type="RefSeq" id="WP_203876120.1">
    <property type="nucleotide sequence ID" value="NZ_BOOK01000027.1"/>
</dbReference>
<proteinExistence type="predicted"/>
<dbReference type="InterPro" id="IPR024524">
    <property type="entry name" value="DUF3800"/>
</dbReference>
<evidence type="ECO:0000313" key="2">
    <source>
        <dbReference type="Proteomes" id="UP000634476"/>
    </source>
</evidence>
<gene>
    <name evidence="1" type="ORF">Pta02_37570</name>
</gene>
<dbReference type="AlphaFoldDB" id="A0A8J3WTE3"/>
<name>A0A8J3WTE3_9ACTN</name>